<evidence type="ECO:0008006" key="3">
    <source>
        <dbReference type="Google" id="ProtNLM"/>
    </source>
</evidence>
<organism evidence="1 2">
    <name type="scientific">Cyphellophora europaea (strain CBS 101466)</name>
    <name type="common">Phialophora europaea</name>
    <dbReference type="NCBI Taxonomy" id="1220924"/>
    <lineage>
        <taxon>Eukaryota</taxon>
        <taxon>Fungi</taxon>
        <taxon>Dikarya</taxon>
        <taxon>Ascomycota</taxon>
        <taxon>Pezizomycotina</taxon>
        <taxon>Eurotiomycetes</taxon>
        <taxon>Chaetothyriomycetidae</taxon>
        <taxon>Chaetothyriales</taxon>
        <taxon>Cyphellophoraceae</taxon>
        <taxon>Cyphellophora</taxon>
    </lineage>
</organism>
<gene>
    <name evidence="1" type="ORF">HMPREF1541_02216</name>
</gene>
<reference evidence="1 2" key="1">
    <citation type="submission" date="2013-03" db="EMBL/GenBank/DDBJ databases">
        <title>The Genome Sequence of Phialophora europaea CBS 101466.</title>
        <authorList>
            <consortium name="The Broad Institute Genomics Platform"/>
            <person name="Cuomo C."/>
            <person name="de Hoog S."/>
            <person name="Gorbushina A."/>
            <person name="Walker B."/>
            <person name="Young S.K."/>
            <person name="Zeng Q."/>
            <person name="Gargeya S."/>
            <person name="Fitzgerald M."/>
            <person name="Haas B."/>
            <person name="Abouelleil A."/>
            <person name="Allen A.W."/>
            <person name="Alvarado L."/>
            <person name="Arachchi H.M."/>
            <person name="Berlin A.M."/>
            <person name="Chapman S.B."/>
            <person name="Gainer-Dewar J."/>
            <person name="Goldberg J."/>
            <person name="Griggs A."/>
            <person name="Gujja S."/>
            <person name="Hansen M."/>
            <person name="Howarth C."/>
            <person name="Imamovic A."/>
            <person name="Ireland A."/>
            <person name="Larimer J."/>
            <person name="McCowan C."/>
            <person name="Murphy C."/>
            <person name="Pearson M."/>
            <person name="Poon T.W."/>
            <person name="Priest M."/>
            <person name="Roberts A."/>
            <person name="Saif S."/>
            <person name="Shea T."/>
            <person name="Sisk P."/>
            <person name="Sykes S."/>
            <person name="Wortman J."/>
            <person name="Nusbaum C."/>
            <person name="Birren B."/>
        </authorList>
    </citation>
    <scope>NUCLEOTIDE SEQUENCE [LARGE SCALE GENOMIC DNA]</scope>
    <source>
        <strain evidence="1 2">CBS 101466</strain>
    </source>
</reference>
<dbReference type="PANTHER" id="PTHR38790">
    <property type="entry name" value="2EXR DOMAIN-CONTAINING PROTEIN-RELATED"/>
    <property type="match status" value="1"/>
</dbReference>
<dbReference type="HOGENOM" id="CLU_787589_0_0_1"/>
<dbReference type="OrthoDB" id="3675014at2759"/>
<evidence type="ECO:0000313" key="2">
    <source>
        <dbReference type="Proteomes" id="UP000030752"/>
    </source>
</evidence>
<dbReference type="GeneID" id="19969555"/>
<sequence length="352" mass="39590">MTLSTILADISASRAFRPQMNSTSDRPMFPLRKAGTPKHSRLISLPKELRDVIYQYLFTSSPSTLNLHYYRPLPPDPLPSYLQPDTSRLHLCGRFSLSITSASPFPQYERSHDRYALLSSGTHGITQACRMLRHETLALFLAHTTFGCTDELAMAVFTTHFPPTWRPHVQSVAGWFGLHATVLPTDHGQFPVLRRVELQCPRGLGDRALQSLSLLHDESPPEEASLTIAVEDFKSMSQKELEEAVLAPVRSVSLRQGQAGVVDAFMLVRTMPGLEWVVKRECLVHHHRRAVAGGQGRDYTIIENVMVDVTLEAKGPISRVTRRLKVETFRSGGQKAKMTEDIVERWGVGEWR</sequence>
<name>W2S4T8_CYPE1</name>
<accession>W2S4T8</accession>
<evidence type="ECO:0000313" key="1">
    <source>
        <dbReference type="EMBL" id="ETN43058.1"/>
    </source>
</evidence>
<dbReference type="AlphaFoldDB" id="W2S4T8"/>
<protein>
    <recommendedName>
        <fullName evidence="3">F-box domain-containing protein</fullName>
    </recommendedName>
</protein>
<proteinExistence type="predicted"/>
<dbReference type="InParanoid" id="W2S4T8"/>
<keyword evidence="2" id="KW-1185">Reference proteome</keyword>
<dbReference type="EMBL" id="KB822718">
    <property type="protein sequence ID" value="ETN43058.1"/>
    <property type="molecule type" value="Genomic_DNA"/>
</dbReference>
<dbReference type="VEuPathDB" id="FungiDB:HMPREF1541_02216"/>
<dbReference type="RefSeq" id="XP_008714794.1">
    <property type="nucleotide sequence ID" value="XM_008716572.1"/>
</dbReference>
<dbReference type="Proteomes" id="UP000030752">
    <property type="component" value="Unassembled WGS sequence"/>
</dbReference>